<evidence type="ECO:0000313" key="1">
    <source>
        <dbReference type="EMBL" id="BAO18808.1"/>
    </source>
</evidence>
<dbReference type="EMBL" id="AB853026">
    <property type="protein sequence ID" value="BAO18808.1"/>
    <property type="molecule type" value="Genomic_DNA"/>
</dbReference>
<sequence length="187" mass="21574">MQEPASQTWYKCPVKAAESLVALKRQFDRIKVIIVTTNDADLKVTDDSNSTQDLPHCFPVIQKERTLPGGEALVTYEIWDQGRWSYQPCRHDLKLVLSFAERADIYVIGKTLPRDNYTDLYHGRVLAATAFRAHLSSWHPDDYVPFRGNRPTLDPDDWDALAKYSETALRRFDEIVGRERDFARSLT</sequence>
<name>V5YNB5_9BURK</name>
<reference evidence="1" key="1">
    <citation type="journal article" date="2014" name="Microbiology">
        <title>A 2,4-dichlorophenoxyacetic acid degradation plasmid pM7012 discloses distribution of an unclassified megaplasmid group across bacterial species.</title>
        <authorList>
            <person name="Sakai Y."/>
            <person name="Ogawa N."/>
            <person name="Shimomura Y."/>
            <person name="Fujii T."/>
        </authorList>
    </citation>
    <scope>NUCLEOTIDE SEQUENCE</scope>
    <source>
        <strain evidence="1">M701</strain>
    </source>
</reference>
<accession>V5YNB5</accession>
<proteinExistence type="predicted"/>
<reference evidence="1" key="2">
    <citation type="submission" date="2024-06" db="EMBL/GenBank/DDBJ databases">
        <authorList>
            <person name="Sakai Y."/>
            <person name="Fujii T."/>
        </authorList>
    </citation>
    <scope>NUCLEOTIDE SEQUENCE</scope>
    <source>
        <strain evidence="1">M701</strain>
        <plasmid evidence="1">pM7012</plasmid>
    </source>
</reference>
<protein>
    <submittedName>
        <fullName evidence="1">Uncharacterized protein</fullName>
    </submittedName>
</protein>
<keyword evidence="1" id="KW-0614">Plasmid</keyword>
<dbReference type="AlphaFoldDB" id="V5YNB5"/>
<geneLocation type="plasmid" evidence="1">
    <name>pM7012</name>
</geneLocation>
<organism evidence="1">
    <name type="scientific">Burkholderia sp. M701</name>
    <dbReference type="NCBI Taxonomy" id="326454"/>
    <lineage>
        <taxon>Bacteria</taxon>
        <taxon>Pseudomonadati</taxon>
        <taxon>Pseudomonadota</taxon>
        <taxon>Betaproteobacteria</taxon>
        <taxon>Burkholderiales</taxon>
        <taxon>Burkholderiaceae</taxon>
        <taxon>Burkholderia</taxon>
    </lineage>
</organism>